<dbReference type="EMBL" id="PDSK01000109">
    <property type="protein sequence ID" value="PIE32679.1"/>
    <property type="molecule type" value="Genomic_DNA"/>
</dbReference>
<protein>
    <recommendedName>
        <fullName evidence="4">Prepilin-type N-terminal cleavage/methylation domain-containing protein</fullName>
    </recommendedName>
</protein>
<organism evidence="2 3">
    <name type="scientific">candidate division KSB3 bacterium</name>
    <dbReference type="NCBI Taxonomy" id="2044937"/>
    <lineage>
        <taxon>Bacteria</taxon>
        <taxon>candidate division KSB3</taxon>
    </lineage>
</organism>
<reference evidence="2 3" key="1">
    <citation type="submission" date="2017-10" db="EMBL/GenBank/DDBJ databases">
        <title>Novel microbial diversity and functional potential in the marine mammal oral microbiome.</title>
        <authorList>
            <person name="Dudek N.K."/>
            <person name="Sun C.L."/>
            <person name="Burstein D."/>
            <person name="Kantor R.S."/>
            <person name="Aliaga Goltsman D.S."/>
            <person name="Bik E.M."/>
            <person name="Thomas B.C."/>
            <person name="Banfield J.F."/>
            <person name="Relman D.A."/>
        </authorList>
    </citation>
    <scope>NUCLEOTIDE SEQUENCE [LARGE SCALE GENOMIC DNA]</scope>
    <source>
        <strain evidence="2">DOLJORAL78_47_16</strain>
    </source>
</reference>
<dbReference type="AlphaFoldDB" id="A0A2G6KCZ4"/>
<name>A0A2G6KCZ4_9BACT</name>
<feature type="transmembrane region" description="Helical" evidence="1">
    <location>
        <begin position="16"/>
        <end position="39"/>
    </location>
</feature>
<evidence type="ECO:0000313" key="2">
    <source>
        <dbReference type="EMBL" id="PIE32679.1"/>
    </source>
</evidence>
<evidence type="ECO:0008006" key="4">
    <source>
        <dbReference type="Google" id="ProtNLM"/>
    </source>
</evidence>
<dbReference type="Proteomes" id="UP000230821">
    <property type="component" value="Unassembled WGS sequence"/>
</dbReference>
<dbReference type="NCBIfam" id="TIGR02532">
    <property type="entry name" value="IV_pilin_GFxxxE"/>
    <property type="match status" value="1"/>
</dbReference>
<dbReference type="InterPro" id="IPR012902">
    <property type="entry name" value="N_methyl_site"/>
</dbReference>
<comment type="caution">
    <text evidence="2">The sequence shown here is derived from an EMBL/GenBank/DDBJ whole genome shotgun (WGS) entry which is preliminary data.</text>
</comment>
<evidence type="ECO:0000256" key="1">
    <source>
        <dbReference type="SAM" id="Phobius"/>
    </source>
</evidence>
<keyword evidence="1" id="KW-1133">Transmembrane helix</keyword>
<keyword evidence="1" id="KW-0812">Transmembrane</keyword>
<evidence type="ECO:0000313" key="3">
    <source>
        <dbReference type="Proteomes" id="UP000230821"/>
    </source>
</evidence>
<proteinExistence type="predicted"/>
<dbReference type="Pfam" id="PF07963">
    <property type="entry name" value="N_methyl"/>
    <property type="match status" value="1"/>
</dbReference>
<sequence length="152" mass="16696">MTQNASASRGFTLIELLISTAILGTAVISMCAVYSHIVIEIRQARNRTLATNMAQAMMEMIASSPYDATAYHSLTTVTNPPEDNPVRDDILVWKTRLEDFPTSAIGRISAIRKATVCSLDSCPGIVEVDVTITYEDYKGETINRLSLILEPK</sequence>
<keyword evidence="1" id="KW-0472">Membrane</keyword>
<accession>A0A2G6KCZ4</accession>
<gene>
    <name evidence="2" type="ORF">CSA56_14420</name>
</gene>
<dbReference type="PROSITE" id="PS00409">
    <property type="entry name" value="PROKAR_NTER_METHYL"/>
    <property type="match status" value="1"/>
</dbReference>